<evidence type="ECO:0000256" key="1">
    <source>
        <dbReference type="SAM" id="SignalP"/>
    </source>
</evidence>
<dbReference type="SUPFAM" id="SSF69318">
    <property type="entry name" value="Integrin alpha N-terminal domain"/>
    <property type="match status" value="1"/>
</dbReference>
<keyword evidence="3" id="KW-1185">Reference proteome</keyword>
<evidence type="ECO:0000313" key="2">
    <source>
        <dbReference type="EMBL" id="SDJ00324.1"/>
    </source>
</evidence>
<dbReference type="OrthoDB" id="9804799at2"/>
<dbReference type="Proteomes" id="UP000199050">
    <property type="component" value="Unassembled WGS sequence"/>
</dbReference>
<feature type="signal peptide" evidence="1">
    <location>
        <begin position="1"/>
        <end position="25"/>
    </location>
</feature>
<protein>
    <submittedName>
        <fullName evidence="2">Uncharacterized protein</fullName>
    </submittedName>
</protein>
<evidence type="ECO:0000313" key="3">
    <source>
        <dbReference type="Proteomes" id="UP000199050"/>
    </source>
</evidence>
<dbReference type="EMBL" id="FNDX01000010">
    <property type="protein sequence ID" value="SDJ00324.1"/>
    <property type="molecule type" value="Genomic_DNA"/>
</dbReference>
<name>A0A1G8Q6B8_9BACL</name>
<dbReference type="InterPro" id="IPR028994">
    <property type="entry name" value="Integrin_alpha_N"/>
</dbReference>
<dbReference type="AlphaFoldDB" id="A0A1G8Q6B8"/>
<organism evidence="2 3">
    <name type="scientific">Paenibacillus typhae</name>
    <dbReference type="NCBI Taxonomy" id="1174501"/>
    <lineage>
        <taxon>Bacteria</taxon>
        <taxon>Bacillati</taxon>
        <taxon>Bacillota</taxon>
        <taxon>Bacilli</taxon>
        <taxon>Bacillales</taxon>
        <taxon>Paenibacillaceae</taxon>
        <taxon>Paenibacillus</taxon>
    </lineage>
</organism>
<proteinExistence type="predicted"/>
<feature type="chain" id="PRO_5039726178" evidence="1">
    <location>
        <begin position="26"/>
        <end position="222"/>
    </location>
</feature>
<dbReference type="PROSITE" id="PS51257">
    <property type="entry name" value="PROKAR_LIPOPROTEIN"/>
    <property type="match status" value="1"/>
</dbReference>
<sequence length="222" mass="23687">MMRLKSAAGLGVCMMTAGLLLTGCATDAKPAKLSKEDARTIVEDKLDQSSSSLAGQLADITPDDVWEETGHQLFKDSSSLETYVVADGKAAVLGTGFGGSGVTSVVPYDVNGDGAGDLVYAYSYGSGIHRSVMSWMDLQTMTEHPVLSKAETAGFRTYDLILQKEDDSIIVYQVGNKQNREAVTQALMSYPASKDIESMSLVKDGVLVKEQDGLYYEATGAD</sequence>
<gene>
    <name evidence="2" type="ORF">SAMN05216192_110175</name>
</gene>
<dbReference type="RefSeq" id="WP_090714335.1">
    <property type="nucleotide sequence ID" value="NZ_CBCSKY010000008.1"/>
</dbReference>
<reference evidence="3" key="1">
    <citation type="submission" date="2016-10" db="EMBL/GenBank/DDBJ databases">
        <authorList>
            <person name="Varghese N."/>
            <person name="Submissions S."/>
        </authorList>
    </citation>
    <scope>NUCLEOTIDE SEQUENCE [LARGE SCALE GENOMIC DNA]</scope>
    <source>
        <strain evidence="3">CGMCC 1.11012</strain>
    </source>
</reference>
<accession>A0A1G8Q6B8</accession>
<dbReference type="STRING" id="1174501.SAMN05216192_110175"/>
<keyword evidence="1" id="KW-0732">Signal</keyword>